<dbReference type="AlphaFoldDB" id="A0A1U7EYW6"/>
<dbReference type="Proteomes" id="UP000002698">
    <property type="component" value="Chromosome"/>
</dbReference>
<evidence type="ECO:0000313" key="2">
    <source>
        <dbReference type="Proteomes" id="UP000002698"/>
    </source>
</evidence>
<reference evidence="1 2" key="1">
    <citation type="journal article" date="2005" name="Genome Res.">
        <title>Living with two extremes: conclusions from the genome sequence of Natronomonas pharaonis.</title>
        <authorList>
            <person name="Falb M."/>
            <person name="Pfeiffer F."/>
            <person name="Palm P."/>
            <person name="Rodewald K."/>
            <person name="Hickmann V."/>
            <person name="Tittor J."/>
            <person name="Oesterhelt D."/>
        </authorList>
    </citation>
    <scope>NUCLEOTIDE SEQUENCE [LARGE SCALE GENOMIC DNA]</scope>
    <source>
        <strain evidence="2">ATCC 35678 / DSM 2160 / CIP 103997 / JCM 8858 / NBRC 14720 / NCIMB 2260 / Gabara</strain>
    </source>
</reference>
<proteinExistence type="predicted"/>
<dbReference type="Pfam" id="PF24001">
    <property type="entry name" value="DUF7317"/>
    <property type="match status" value="1"/>
</dbReference>
<organism evidence="1 2">
    <name type="scientific">Natronomonas pharaonis (strain ATCC 35678 / DSM 2160 / CIP 103997 / JCM 8858 / NBRC 14720 / NCIMB 2260 / Gabara)</name>
    <name type="common">Halobacterium pharaonis</name>
    <dbReference type="NCBI Taxonomy" id="348780"/>
    <lineage>
        <taxon>Archaea</taxon>
        <taxon>Methanobacteriati</taxon>
        <taxon>Methanobacteriota</taxon>
        <taxon>Stenosarchaea group</taxon>
        <taxon>Halobacteria</taxon>
        <taxon>Halobacteriales</taxon>
        <taxon>Natronomonadaceae</taxon>
        <taxon>Natronomonas</taxon>
    </lineage>
</organism>
<protein>
    <submittedName>
        <fullName evidence="1">Uncharacterized protein</fullName>
    </submittedName>
</protein>
<dbReference type="EnsemblBacteria" id="CAI50447">
    <property type="protein sequence ID" value="CAI50447"/>
    <property type="gene ID" value="NP_4712A"/>
</dbReference>
<dbReference type="EMBL" id="CR936257">
    <property type="protein sequence ID" value="CAI50447.2"/>
    <property type="molecule type" value="Genomic_DNA"/>
</dbReference>
<sequence length="57" mass="5809">MTRHAVVTGLAMYRSGAVTLEEAAACGGTSTAALAAALRCRGIELRDEDDLTVAEAA</sequence>
<dbReference type="KEGG" id="nph:NP_4712A"/>
<dbReference type="HOGENOM" id="CLU_207577_1_0_2"/>
<name>A0A1U7EYW6_NATPD</name>
<evidence type="ECO:0000313" key="1">
    <source>
        <dbReference type="EMBL" id="CAI50447.2"/>
    </source>
</evidence>
<dbReference type="InterPro" id="IPR055741">
    <property type="entry name" value="DUF7317"/>
</dbReference>
<accession>A0A1U7EYW6</accession>
<dbReference type="STRING" id="348780.NP_4712A"/>
<keyword evidence="2" id="KW-1185">Reference proteome</keyword>
<dbReference type="eggNOG" id="arCOG11371">
    <property type="taxonomic scope" value="Archaea"/>
</dbReference>
<gene>
    <name evidence="1" type="ordered locus">NP_4712A</name>
</gene>